<dbReference type="RefSeq" id="WP_180893841.1">
    <property type="nucleotide sequence ID" value="NZ_JACCKD010000005.1"/>
</dbReference>
<organism evidence="2 3">
    <name type="scientific">Haloechinothrix aidingensis</name>
    <dbReference type="NCBI Taxonomy" id="2752311"/>
    <lineage>
        <taxon>Bacteria</taxon>
        <taxon>Bacillati</taxon>
        <taxon>Actinomycetota</taxon>
        <taxon>Actinomycetes</taxon>
        <taxon>Pseudonocardiales</taxon>
        <taxon>Pseudonocardiaceae</taxon>
        <taxon>Haloechinothrix</taxon>
    </lineage>
</organism>
<proteinExistence type="predicted"/>
<accession>A0A838ACX3</accession>
<keyword evidence="1" id="KW-0812">Transmembrane</keyword>
<dbReference type="EMBL" id="JACCKD010000005">
    <property type="protein sequence ID" value="MBA0127035.1"/>
    <property type="molecule type" value="Genomic_DNA"/>
</dbReference>
<evidence type="ECO:0000256" key="1">
    <source>
        <dbReference type="SAM" id="Phobius"/>
    </source>
</evidence>
<reference evidence="2 3" key="1">
    <citation type="submission" date="2020-07" db="EMBL/GenBank/DDBJ databases">
        <title>Genome of Haloechinothrix sp.</title>
        <authorList>
            <person name="Tang S.-K."/>
            <person name="Yang L."/>
            <person name="Zhu W.-Y."/>
        </authorList>
    </citation>
    <scope>NUCLEOTIDE SEQUENCE [LARGE SCALE GENOMIC DNA]</scope>
    <source>
        <strain evidence="2 3">YIM 98757</strain>
    </source>
</reference>
<name>A0A838ACX3_9PSEU</name>
<keyword evidence="1" id="KW-1133">Transmembrane helix</keyword>
<gene>
    <name evidence="2" type="ORF">H0B56_15905</name>
</gene>
<dbReference type="Proteomes" id="UP000582974">
    <property type="component" value="Unassembled WGS sequence"/>
</dbReference>
<keyword evidence="1" id="KW-0472">Membrane</keyword>
<sequence length="113" mass="12501">MTPIQAPQRPSKRTTEFAELARSVERAGLLDRRRGYYIVRIAVNLLVLAGGGAVFLLVGDSWWRPVTAAFLAVVFTRYRRQPVRAAALLWARAAPPARARRTHPRGGIAANPV</sequence>
<feature type="transmembrane region" description="Helical" evidence="1">
    <location>
        <begin position="36"/>
        <end position="56"/>
    </location>
</feature>
<protein>
    <submittedName>
        <fullName evidence="2">Uncharacterized protein</fullName>
    </submittedName>
</protein>
<evidence type="ECO:0000313" key="3">
    <source>
        <dbReference type="Proteomes" id="UP000582974"/>
    </source>
</evidence>
<dbReference type="AlphaFoldDB" id="A0A838ACX3"/>
<keyword evidence="3" id="KW-1185">Reference proteome</keyword>
<evidence type="ECO:0000313" key="2">
    <source>
        <dbReference type="EMBL" id="MBA0127035.1"/>
    </source>
</evidence>
<comment type="caution">
    <text evidence="2">The sequence shown here is derived from an EMBL/GenBank/DDBJ whole genome shotgun (WGS) entry which is preliminary data.</text>
</comment>